<dbReference type="NCBIfam" id="TIGR02532">
    <property type="entry name" value="IV_pilin_GFxxxE"/>
    <property type="match status" value="1"/>
</dbReference>
<dbReference type="Proteomes" id="UP000886355">
    <property type="component" value="Unassembled WGS sequence"/>
</dbReference>
<protein>
    <submittedName>
        <fullName evidence="2">Type II secretion system protein</fullName>
    </submittedName>
</protein>
<evidence type="ECO:0000256" key="1">
    <source>
        <dbReference type="SAM" id="Phobius"/>
    </source>
</evidence>
<sequence>MKNNTKNSNGFSLLELLIVVMIILLVLSIGGNTYRDQRKHVTFNDSVAKVNSMIKLARDYTVTSRSAYDDTGCRPVGEEAFIPEDGYGVYISQSDTLGESRVVLFANTQASNSSDLVQYNEVADPCFSDFIEEAYLLPLEVDFEWLGTDKLGTSIEGYNNSNDEAIIIFSPPLADATITAGNDFSTDPTDMVYLDDLYMRFRRSDSASSVYIHINHIAGFPEIEFE</sequence>
<keyword evidence="1" id="KW-0472">Membrane</keyword>
<proteinExistence type="predicted"/>
<dbReference type="Pfam" id="PF07963">
    <property type="entry name" value="N_methyl"/>
    <property type="match status" value="1"/>
</dbReference>
<name>A0A7C1AX04_9BACT</name>
<dbReference type="SUPFAM" id="SSF54523">
    <property type="entry name" value="Pili subunits"/>
    <property type="match status" value="1"/>
</dbReference>
<organism evidence="2">
    <name type="scientific">Thermodesulforhabdus norvegica</name>
    <dbReference type="NCBI Taxonomy" id="39841"/>
    <lineage>
        <taxon>Bacteria</taxon>
        <taxon>Pseudomonadati</taxon>
        <taxon>Thermodesulfobacteriota</taxon>
        <taxon>Syntrophobacteria</taxon>
        <taxon>Syntrophobacterales</taxon>
        <taxon>Thermodesulforhabdaceae</taxon>
        <taxon>Thermodesulforhabdus</taxon>
    </lineage>
</organism>
<keyword evidence="1" id="KW-1133">Transmembrane helix</keyword>
<comment type="caution">
    <text evidence="2">The sequence shown here is derived from an EMBL/GenBank/DDBJ whole genome shotgun (WGS) entry which is preliminary data.</text>
</comment>
<evidence type="ECO:0000313" key="2">
    <source>
        <dbReference type="EMBL" id="HDL90557.1"/>
    </source>
</evidence>
<dbReference type="AlphaFoldDB" id="A0A7C1AX04"/>
<dbReference type="EMBL" id="DQZW01000312">
    <property type="protein sequence ID" value="HDL90557.1"/>
    <property type="molecule type" value="Genomic_DNA"/>
</dbReference>
<dbReference type="InterPro" id="IPR012902">
    <property type="entry name" value="N_methyl_site"/>
</dbReference>
<feature type="transmembrane region" description="Helical" evidence="1">
    <location>
        <begin position="12"/>
        <end position="30"/>
    </location>
</feature>
<keyword evidence="1" id="KW-0812">Transmembrane</keyword>
<dbReference type="InterPro" id="IPR045584">
    <property type="entry name" value="Pilin-like"/>
</dbReference>
<reference evidence="2" key="1">
    <citation type="journal article" date="2020" name="mSystems">
        <title>Genome- and Community-Level Interaction Insights into Carbon Utilization and Element Cycling Functions of Hydrothermarchaeota in Hydrothermal Sediment.</title>
        <authorList>
            <person name="Zhou Z."/>
            <person name="Liu Y."/>
            <person name="Xu W."/>
            <person name="Pan J."/>
            <person name="Luo Z.H."/>
            <person name="Li M."/>
        </authorList>
    </citation>
    <scope>NUCLEOTIDE SEQUENCE [LARGE SCALE GENOMIC DNA]</scope>
    <source>
        <strain evidence="2">HyVt-19</strain>
    </source>
</reference>
<gene>
    <name evidence="2" type="ORF">ENG14_06610</name>
</gene>
<accession>A0A7C1AX04</accession>